<feature type="domain" description="Ubiquitin-like" evidence="2">
    <location>
        <begin position="445"/>
        <end position="469"/>
    </location>
</feature>
<dbReference type="InterPro" id="IPR051412">
    <property type="entry name" value="Formin_Homology_Diaphanous_sf"/>
</dbReference>
<reference evidence="3" key="1">
    <citation type="submission" date="2021-03" db="EMBL/GenBank/DDBJ databases">
        <title>Comparative genomics and phylogenomic investigation of the class Geoglossomycetes provide insights into ecological specialization and systematics.</title>
        <authorList>
            <person name="Melie T."/>
            <person name="Pirro S."/>
            <person name="Miller A.N."/>
            <person name="Quandt A."/>
        </authorList>
    </citation>
    <scope>NUCLEOTIDE SEQUENCE</scope>
    <source>
        <strain evidence="3">CAQ_001_2017</strain>
    </source>
</reference>
<evidence type="ECO:0000313" key="4">
    <source>
        <dbReference type="Proteomes" id="UP000750711"/>
    </source>
</evidence>
<evidence type="ECO:0000313" key="3">
    <source>
        <dbReference type="EMBL" id="KAH0558806.1"/>
    </source>
</evidence>
<evidence type="ECO:0000256" key="1">
    <source>
        <dbReference type="SAM" id="MobiDB-lite"/>
    </source>
</evidence>
<protein>
    <recommendedName>
        <fullName evidence="2">Ubiquitin-like domain-containing protein</fullName>
    </recommendedName>
</protein>
<feature type="compositionally biased region" description="Polar residues" evidence="1">
    <location>
        <begin position="29"/>
        <end position="39"/>
    </location>
</feature>
<evidence type="ECO:0000259" key="2">
    <source>
        <dbReference type="Pfam" id="PF22893"/>
    </source>
</evidence>
<feature type="compositionally biased region" description="Basic residues" evidence="1">
    <location>
        <begin position="88"/>
        <end position="122"/>
    </location>
</feature>
<dbReference type="EMBL" id="JAGHQM010000733">
    <property type="protein sequence ID" value="KAH0558806.1"/>
    <property type="molecule type" value="Genomic_DNA"/>
</dbReference>
<feature type="compositionally biased region" description="Acidic residues" evidence="1">
    <location>
        <begin position="16"/>
        <end position="26"/>
    </location>
</feature>
<sequence>MPLNITIDHVSATNGSEDDSLSDEENSSGVNISPSSGVGSQEYAESYDAESWESLQYDELGPSDSASRPQTANLHRPIEARPPPSHRQSSRRRPHQDRQSRHPPVHHPPVHHPSNHRQHRHSQPGTSEIVDPAEEYSGYPRGQPQHARPPPGHWPPAGPSPGYPPSFASGQSYQNPFVSNSVVPANTNQLIPFGGQSGYNYTPNPFSPSSGAGAQGYYSHGHAHHNHHGAAHMNNPLSTRPPSGYGSQDIMPYQGQGAGYYYNPQGYYQASGLHGMSSGMYYPYGMGQPPQPQPPQSQPTPPQPPPNSGPTPPPPAESKDDEKFARLEQLILDQKKEADEKEARARKVAEEKEAAEKKAAEELAARKATEEAMAKATADAAAKATAAAKEAAEAIAKEAAEAADKRLAEESAARKAAEDAAAKASAEAAAAAAEVAAVTKPKPEKKKPLKFKDAVGRKFSFPFHLCQTWVVRIPVSLSSNLEYRRLTHLGIGNGGAHQASFSSC</sequence>
<feature type="compositionally biased region" description="Polar residues" evidence="1">
    <location>
        <begin position="64"/>
        <end position="73"/>
    </location>
</feature>
<feature type="compositionally biased region" description="Basic and acidic residues" evidence="1">
    <location>
        <begin position="333"/>
        <end position="372"/>
    </location>
</feature>
<dbReference type="Pfam" id="PF22893">
    <property type="entry name" value="ULD_2"/>
    <property type="match status" value="1"/>
</dbReference>
<dbReference type="InterPro" id="IPR054464">
    <property type="entry name" value="ULD_fung"/>
</dbReference>
<feature type="compositionally biased region" description="Pro residues" evidence="1">
    <location>
        <begin position="147"/>
        <end position="164"/>
    </location>
</feature>
<feature type="region of interest" description="Disordered" evidence="1">
    <location>
        <begin position="1"/>
        <end position="172"/>
    </location>
</feature>
<feature type="compositionally biased region" description="Basic and acidic residues" evidence="1">
    <location>
        <begin position="317"/>
        <end position="326"/>
    </location>
</feature>
<dbReference type="Proteomes" id="UP000750711">
    <property type="component" value="Unassembled WGS sequence"/>
</dbReference>
<feature type="compositionally biased region" description="Basic residues" evidence="1">
    <location>
        <begin position="221"/>
        <end position="230"/>
    </location>
</feature>
<feature type="compositionally biased region" description="Pro residues" evidence="1">
    <location>
        <begin position="289"/>
        <end position="316"/>
    </location>
</feature>
<dbReference type="AlphaFoldDB" id="A0A9P8LAY5"/>
<feature type="region of interest" description="Disordered" evidence="1">
    <location>
        <begin position="212"/>
        <end position="245"/>
    </location>
</feature>
<comment type="caution">
    <text evidence="3">The sequence shown here is derived from an EMBL/GenBank/DDBJ whole genome shotgun (WGS) entry which is preliminary data.</text>
</comment>
<dbReference type="GO" id="GO:0030041">
    <property type="term" value="P:actin filament polymerization"/>
    <property type="evidence" value="ECO:0007669"/>
    <property type="project" value="TreeGrafter"/>
</dbReference>
<dbReference type="GO" id="GO:0005884">
    <property type="term" value="C:actin filament"/>
    <property type="evidence" value="ECO:0007669"/>
    <property type="project" value="TreeGrafter"/>
</dbReference>
<proteinExistence type="predicted"/>
<feature type="region of interest" description="Disordered" evidence="1">
    <location>
        <begin position="284"/>
        <end position="372"/>
    </location>
</feature>
<dbReference type="PANTHER" id="PTHR45691:SF1">
    <property type="entry name" value="FH2 DOMAIN-CONTAINING PROTEIN 1-RELATED"/>
    <property type="match status" value="1"/>
</dbReference>
<feature type="region of interest" description="Disordered" evidence="1">
    <location>
        <begin position="396"/>
        <end position="420"/>
    </location>
</feature>
<dbReference type="PANTHER" id="PTHR45691">
    <property type="entry name" value="PROTEIN DIAPHANOUS"/>
    <property type="match status" value="1"/>
</dbReference>
<organism evidence="3 4">
    <name type="scientific">Trichoglossum hirsutum</name>
    <dbReference type="NCBI Taxonomy" id="265104"/>
    <lineage>
        <taxon>Eukaryota</taxon>
        <taxon>Fungi</taxon>
        <taxon>Dikarya</taxon>
        <taxon>Ascomycota</taxon>
        <taxon>Pezizomycotina</taxon>
        <taxon>Geoglossomycetes</taxon>
        <taxon>Geoglossales</taxon>
        <taxon>Geoglossaceae</taxon>
        <taxon>Trichoglossum</taxon>
    </lineage>
</organism>
<gene>
    <name evidence="3" type="ORF">GP486_004551</name>
</gene>
<keyword evidence="4" id="KW-1185">Reference proteome</keyword>
<name>A0A9P8LAY5_9PEZI</name>
<accession>A0A9P8LAY5</accession>